<organism evidence="1 3">
    <name type="scientific">Didymodactylos carnosus</name>
    <dbReference type="NCBI Taxonomy" id="1234261"/>
    <lineage>
        <taxon>Eukaryota</taxon>
        <taxon>Metazoa</taxon>
        <taxon>Spiralia</taxon>
        <taxon>Gnathifera</taxon>
        <taxon>Rotifera</taxon>
        <taxon>Eurotatoria</taxon>
        <taxon>Bdelloidea</taxon>
        <taxon>Philodinida</taxon>
        <taxon>Philodinidae</taxon>
        <taxon>Didymodactylos</taxon>
    </lineage>
</organism>
<dbReference type="Gene3D" id="3.40.50.1000">
    <property type="entry name" value="HAD superfamily/HAD-like"/>
    <property type="match status" value="1"/>
</dbReference>
<evidence type="ECO:0000313" key="3">
    <source>
        <dbReference type="Proteomes" id="UP000677228"/>
    </source>
</evidence>
<sequence>MYNITMTDEEKIEFNRVFDEHGWRNMPMFDGALEACNLLQAAGYELVCVTAIPEKFVQARLENLQKHGFPIDRVIGKPAHLTYENLPTNHGAVEDFVNPKKEIIERLRPVAFVDDQRRNFKDIECDDTIFVYIDGEHTDDHPNFNDDTAYHVKYGSLIEFVKDFLRHDNKMLS</sequence>
<dbReference type="EMBL" id="CAJOBA010001934">
    <property type="protein sequence ID" value="CAF3621514.1"/>
    <property type="molecule type" value="Genomic_DNA"/>
</dbReference>
<comment type="caution">
    <text evidence="1">The sequence shown here is derived from an EMBL/GenBank/DDBJ whole genome shotgun (WGS) entry which is preliminary data.</text>
</comment>
<dbReference type="Proteomes" id="UP000682733">
    <property type="component" value="Unassembled WGS sequence"/>
</dbReference>
<dbReference type="InterPro" id="IPR036412">
    <property type="entry name" value="HAD-like_sf"/>
</dbReference>
<evidence type="ECO:0000313" key="1">
    <source>
        <dbReference type="EMBL" id="CAF0836670.1"/>
    </source>
</evidence>
<accession>A0A8S2CYH9</accession>
<name>A0A8S2CYH9_9BILA</name>
<dbReference type="InterPro" id="IPR023214">
    <property type="entry name" value="HAD_sf"/>
</dbReference>
<dbReference type="EMBL" id="CAJNOK010001934">
    <property type="protein sequence ID" value="CAF0836670.1"/>
    <property type="molecule type" value="Genomic_DNA"/>
</dbReference>
<dbReference type="Proteomes" id="UP000677228">
    <property type="component" value="Unassembled WGS sequence"/>
</dbReference>
<protein>
    <submittedName>
        <fullName evidence="1">Uncharacterized protein</fullName>
    </submittedName>
</protein>
<reference evidence="1" key="1">
    <citation type="submission" date="2021-02" db="EMBL/GenBank/DDBJ databases">
        <authorList>
            <person name="Nowell W R."/>
        </authorList>
    </citation>
    <scope>NUCLEOTIDE SEQUENCE</scope>
</reference>
<evidence type="ECO:0000313" key="2">
    <source>
        <dbReference type="EMBL" id="CAF3621514.1"/>
    </source>
</evidence>
<dbReference type="AlphaFoldDB" id="A0A8S2CYH9"/>
<dbReference type="SUPFAM" id="SSF56784">
    <property type="entry name" value="HAD-like"/>
    <property type="match status" value="1"/>
</dbReference>
<proteinExistence type="predicted"/>
<gene>
    <name evidence="1" type="ORF">OVA965_LOCUS6428</name>
    <name evidence="2" type="ORF">TMI583_LOCUS6424</name>
</gene>